<sequence length="587" mass="62960">MNYFKLILLILSLALAACGDSEVNTNASGEAGPNGPSFSDEFFMVPAGPTSVQANVTESVPLGVLLYSKKTGEPAAGQNISYEIIGEAGQASLSARNGSTVEDGSASVSLRVGSEMNTIQVRADHPSANAIDFQVSVEALAVGSLKVNLVNTAPSIMDLYDIEVRVYKESEYSCDEFRPFLPQPQALYEEIAPTTATAPVFDNLGTSQEFIITAVARGDRSQVAAGACQDNINISADSINEYELLLQLIPLSPVGTYDVESFWDFTQALEDSGSIGATIVRVLNIFENPGRAIYDEIINLVELLVGGIISAGIDLFLSATGLDDSFANMINNFIAENEALSKIFRAGNDLREVVSNLQIHSQLTIGKLDSNYEFRGRDNWTGITLYWRWNCDENAPADCGAIPLVADANGEIADLGVLSSEWSGRVVAYNQLQIDSHTVSLRYGRLILYILNEFLLPELTNGNANSLTDAFAYWIGCPDLATNITGSDGEVCAFGACLTDTQIEGFCSSAVSTLFGFADLAIQNLEFDIGLRLGGEGTLVELDSDGFADLIEEGEFSGYIQNSEGGQSSPFTADFEGVRVGFDTQNL</sequence>
<name>A0A5B8XLV4_9DELT</name>
<evidence type="ECO:0000313" key="2">
    <source>
        <dbReference type="EMBL" id="QED26067.1"/>
    </source>
</evidence>
<dbReference type="EMBL" id="CP042467">
    <property type="protein sequence ID" value="QED26067.1"/>
    <property type="molecule type" value="Genomic_DNA"/>
</dbReference>
<gene>
    <name evidence="2" type="ORF">FRD01_02080</name>
</gene>
<dbReference type="KEGG" id="bbae:FRD01_02080"/>
<dbReference type="OrthoDB" id="5491132at2"/>
<reference evidence="2 3" key="1">
    <citation type="submission" date="2019-08" db="EMBL/GenBank/DDBJ databases">
        <authorList>
            <person name="Liang Q."/>
        </authorList>
    </citation>
    <scope>NUCLEOTIDE SEQUENCE [LARGE SCALE GENOMIC DNA]</scope>
    <source>
        <strain evidence="2 3">V1718</strain>
    </source>
</reference>
<keyword evidence="1" id="KW-0732">Signal</keyword>
<evidence type="ECO:0000313" key="3">
    <source>
        <dbReference type="Proteomes" id="UP000321595"/>
    </source>
</evidence>
<dbReference type="AlphaFoldDB" id="A0A5B8XLV4"/>
<feature type="chain" id="PRO_5022747858" evidence="1">
    <location>
        <begin position="17"/>
        <end position="587"/>
    </location>
</feature>
<organism evidence="2 3">
    <name type="scientific">Microvenator marinus</name>
    <dbReference type="NCBI Taxonomy" id="2600177"/>
    <lineage>
        <taxon>Bacteria</taxon>
        <taxon>Deltaproteobacteria</taxon>
        <taxon>Bradymonadales</taxon>
        <taxon>Microvenatoraceae</taxon>
        <taxon>Microvenator</taxon>
    </lineage>
</organism>
<protein>
    <submittedName>
        <fullName evidence="2">Uncharacterized protein</fullName>
    </submittedName>
</protein>
<dbReference type="RefSeq" id="WP_146957186.1">
    <property type="nucleotide sequence ID" value="NZ_CP042467.1"/>
</dbReference>
<keyword evidence="3" id="KW-1185">Reference proteome</keyword>
<dbReference type="Proteomes" id="UP000321595">
    <property type="component" value="Chromosome"/>
</dbReference>
<proteinExistence type="predicted"/>
<feature type="signal peptide" evidence="1">
    <location>
        <begin position="1"/>
        <end position="16"/>
    </location>
</feature>
<accession>A0A5B8XLV4</accession>
<dbReference type="PROSITE" id="PS51257">
    <property type="entry name" value="PROKAR_LIPOPROTEIN"/>
    <property type="match status" value="1"/>
</dbReference>
<evidence type="ECO:0000256" key="1">
    <source>
        <dbReference type="SAM" id="SignalP"/>
    </source>
</evidence>